<dbReference type="Pfam" id="PF02770">
    <property type="entry name" value="Acyl-CoA_dh_M"/>
    <property type="match status" value="1"/>
</dbReference>
<dbReference type="InterPro" id="IPR052161">
    <property type="entry name" value="Mycobact_Acyl-CoA_DH"/>
</dbReference>
<evidence type="ECO:0000313" key="11">
    <source>
        <dbReference type="Proteomes" id="UP000642070"/>
    </source>
</evidence>
<dbReference type="GO" id="GO:0050660">
    <property type="term" value="F:flavin adenine dinucleotide binding"/>
    <property type="evidence" value="ECO:0007669"/>
    <property type="project" value="InterPro"/>
</dbReference>
<evidence type="ECO:0000259" key="8">
    <source>
        <dbReference type="Pfam" id="PF02770"/>
    </source>
</evidence>
<feature type="domain" description="Acyl-CoA oxidase/dehydrogenase middle" evidence="8">
    <location>
        <begin position="106"/>
        <end position="200"/>
    </location>
</feature>
<evidence type="ECO:0000256" key="3">
    <source>
        <dbReference type="ARBA" id="ARBA00022630"/>
    </source>
</evidence>
<comment type="similarity">
    <text evidence="2 6">Belongs to the acyl-CoA dehydrogenase family.</text>
</comment>
<dbReference type="PANTHER" id="PTHR43292:SF4">
    <property type="entry name" value="ACYL-COA DEHYDROGENASE FADE34"/>
    <property type="match status" value="1"/>
</dbReference>
<evidence type="ECO:0000259" key="7">
    <source>
        <dbReference type="Pfam" id="PF00441"/>
    </source>
</evidence>
<dbReference type="InterPro" id="IPR006091">
    <property type="entry name" value="Acyl-CoA_Oxase/DH_mid-dom"/>
</dbReference>
<dbReference type="InterPro" id="IPR009100">
    <property type="entry name" value="AcylCoA_DH/oxidase_NM_dom_sf"/>
</dbReference>
<sequence length="392" mass="42917">MEFLTPPADHPARDRVRAWLREHPHPTPRQLAESGYVAPHWPAPYGLDADPMSQLAIDAELRAAQVAMPENPIAIGWAGPTILAGGTEAQRERYLRPLLAAEEIWCQLFSEPGHGSDLANLSTRAVRDGEHYVVNGQKLWTSDAHVAHLGILIVRTDPDAPKHRGISYLICPMDTPGITIRPVYDMTGTFYLNEVFFDDVRIPAENLVGEENKGWRLAKVTLGNERVSLSGEGALWGHGPSAADLLAKVRAANLDLDPLLRQELAKVWIEGEVLRLIRLRTVTAAVQGRPPGPEASIRKALSDEHGQHIMNLVRDLAGSHGLVKGHDPFGSDDAKTWDHGFCFAPALTIGGGTAQVQRNIIAEQVLGMPRELDVEKGMTWSEARSAVLAAQR</sequence>
<name>A0A917UFE9_9ACTN</name>
<evidence type="ECO:0000256" key="1">
    <source>
        <dbReference type="ARBA" id="ARBA00001974"/>
    </source>
</evidence>
<gene>
    <name evidence="10" type="ORF">GCM10007977_100210</name>
</gene>
<reference evidence="10" key="2">
    <citation type="submission" date="2020-09" db="EMBL/GenBank/DDBJ databases">
        <authorList>
            <person name="Sun Q."/>
            <person name="Ohkuma M."/>
        </authorList>
    </citation>
    <scope>NUCLEOTIDE SEQUENCE</scope>
    <source>
        <strain evidence="10">JCM 19831</strain>
    </source>
</reference>
<dbReference type="Pfam" id="PF02771">
    <property type="entry name" value="Acyl-CoA_dh_N"/>
    <property type="match status" value="1"/>
</dbReference>
<keyword evidence="11" id="KW-1185">Reference proteome</keyword>
<evidence type="ECO:0000256" key="6">
    <source>
        <dbReference type="RuleBase" id="RU362125"/>
    </source>
</evidence>
<dbReference type="InterPro" id="IPR009075">
    <property type="entry name" value="AcylCo_DH/oxidase_C"/>
</dbReference>
<dbReference type="GO" id="GO:0005886">
    <property type="term" value="C:plasma membrane"/>
    <property type="evidence" value="ECO:0007669"/>
    <property type="project" value="TreeGrafter"/>
</dbReference>
<dbReference type="InterPro" id="IPR046373">
    <property type="entry name" value="Acyl-CoA_Oxase/DH_mid-dom_sf"/>
</dbReference>
<feature type="domain" description="Acyl-CoA dehydrogenase/oxidase C-terminal" evidence="7">
    <location>
        <begin position="212"/>
        <end position="366"/>
    </location>
</feature>
<evidence type="ECO:0000256" key="5">
    <source>
        <dbReference type="ARBA" id="ARBA00023002"/>
    </source>
</evidence>
<protein>
    <submittedName>
        <fullName evidence="10">Acyl-CoA dehydrogenase</fullName>
    </submittedName>
</protein>
<dbReference type="Pfam" id="PF00441">
    <property type="entry name" value="Acyl-CoA_dh_1"/>
    <property type="match status" value="1"/>
</dbReference>
<organism evidence="10 11">
    <name type="scientific">Dactylosporangium sucinum</name>
    <dbReference type="NCBI Taxonomy" id="1424081"/>
    <lineage>
        <taxon>Bacteria</taxon>
        <taxon>Bacillati</taxon>
        <taxon>Actinomycetota</taxon>
        <taxon>Actinomycetes</taxon>
        <taxon>Micromonosporales</taxon>
        <taxon>Micromonosporaceae</taxon>
        <taxon>Dactylosporangium</taxon>
    </lineage>
</organism>
<dbReference type="Proteomes" id="UP000642070">
    <property type="component" value="Unassembled WGS sequence"/>
</dbReference>
<evidence type="ECO:0000256" key="2">
    <source>
        <dbReference type="ARBA" id="ARBA00009347"/>
    </source>
</evidence>
<dbReference type="InterPro" id="IPR037069">
    <property type="entry name" value="AcylCoA_DH/ox_N_sf"/>
</dbReference>
<keyword evidence="3 6" id="KW-0285">Flavoprotein</keyword>
<dbReference type="RefSeq" id="WP_190257171.1">
    <property type="nucleotide sequence ID" value="NZ_BMPI01000090.1"/>
</dbReference>
<evidence type="ECO:0000313" key="10">
    <source>
        <dbReference type="EMBL" id="GGM82733.1"/>
    </source>
</evidence>
<comment type="cofactor">
    <cofactor evidence="1 6">
        <name>FAD</name>
        <dbReference type="ChEBI" id="CHEBI:57692"/>
    </cofactor>
</comment>
<feature type="domain" description="Acyl-CoA dehydrogenase/oxidase N-terminal" evidence="9">
    <location>
        <begin position="14"/>
        <end position="101"/>
    </location>
</feature>
<dbReference type="InterPro" id="IPR036250">
    <property type="entry name" value="AcylCo_DH-like_C"/>
</dbReference>
<keyword evidence="4 6" id="KW-0274">FAD</keyword>
<dbReference type="SUPFAM" id="SSF47203">
    <property type="entry name" value="Acyl-CoA dehydrogenase C-terminal domain-like"/>
    <property type="match status" value="1"/>
</dbReference>
<proteinExistence type="inferred from homology"/>
<dbReference type="Gene3D" id="1.20.140.10">
    <property type="entry name" value="Butyryl-CoA Dehydrogenase, subunit A, domain 3"/>
    <property type="match status" value="1"/>
</dbReference>
<dbReference type="AlphaFoldDB" id="A0A917UFE9"/>
<evidence type="ECO:0000259" key="9">
    <source>
        <dbReference type="Pfam" id="PF02771"/>
    </source>
</evidence>
<dbReference type="InterPro" id="IPR013786">
    <property type="entry name" value="AcylCoA_DH/ox_N"/>
</dbReference>
<dbReference type="GO" id="GO:0016627">
    <property type="term" value="F:oxidoreductase activity, acting on the CH-CH group of donors"/>
    <property type="evidence" value="ECO:0007669"/>
    <property type="project" value="InterPro"/>
</dbReference>
<dbReference type="EMBL" id="BMPI01000090">
    <property type="protein sequence ID" value="GGM82733.1"/>
    <property type="molecule type" value="Genomic_DNA"/>
</dbReference>
<dbReference type="Gene3D" id="2.40.110.10">
    <property type="entry name" value="Butyryl-CoA Dehydrogenase, subunit A, domain 2"/>
    <property type="match status" value="1"/>
</dbReference>
<dbReference type="SUPFAM" id="SSF56645">
    <property type="entry name" value="Acyl-CoA dehydrogenase NM domain-like"/>
    <property type="match status" value="1"/>
</dbReference>
<keyword evidence="5 6" id="KW-0560">Oxidoreductase</keyword>
<evidence type="ECO:0000256" key="4">
    <source>
        <dbReference type="ARBA" id="ARBA00022827"/>
    </source>
</evidence>
<dbReference type="FunFam" id="2.40.110.10:FF:000011">
    <property type="entry name" value="Acyl-CoA dehydrogenase FadE34"/>
    <property type="match status" value="1"/>
</dbReference>
<dbReference type="PANTHER" id="PTHR43292">
    <property type="entry name" value="ACYL-COA DEHYDROGENASE"/>
    <property type="match status" value="1"/>
</dbReference>
<reference evidence="10" key="1">
    <citation type="journal article" date="2014" name="Int. J. Syst. Evol. Microbiol.">
        <title>Complete genome sequence of Corynebacterium casei LMG S-19264T (=DSM 44701T), isolated from a smear-ripened cheese.</title>
        <authorList>
            <consortium name="US DOE Joint Genome Institute (JGI-PGF)"/>
            <person name="Walter F."/>
            <person name="Albersmeier A."/>
            <person name="Kalinowski J."/>
            <person name="Ruckert C."/>
        </authorList>
    </citation>
    <scope>NUCLEOTIDE SEQUENCE</scope>
    <source>
        <strain evidence="10">JCM 19831</strain>
    </source>
</reference>
<dbReference type="Gene3D" id="1.10.540.10">
    <property type="entry name" value="Acyl-CoA dehydrogenase/oxidase, N-terminal domain"/>
    <property type="match status" value="1"/>
</dbReference>
<accession>A0A917UFE9</accession>
<comment type="caution">
    <text evidence="10">The sequence shown here is derived from an EMBL/GenBank/DDBJ whole genome shotgun (WGS) entry which is preliminary data.</text>
</comment>